<feature type="non-terminal residue" evidence="1">
    <location>
        <position position="1"/>
    </location>
</feature>
<reference evidence="1 2" key="1">
    <citation type="journal article" date="2018" name="Front. Plant Sci.">
        <title>Red Clover (Trifolium pratense) and Zigzag Clover (T. medium) - A Picture of Genomic Similarities and Differences.</title>
        <authorList>
            <person name="Dluhosova J."/>
            <person name="Istvanek J."/>
            <person name="Nedelnik J."/>
            <person name="Repkova J."/>
        </authorList>
    </citation>
    <scope>NUCLEOTIDE SEQUENCE [LARGE SCALE GENOMIC DNA]</scope>
    <source>
        <strain evidence="2">cv. 10/8</strain>
        <tissue evidence="1">Leaf</tissue>
    </source>
</reference>
<keyword evidence="2" id="KW-1185">Reference proteome</keyword>
<name>A0A392NAZ7_9FABA</name>
<dbReference type="AlphaFoldDB" id="A0A392NAZ7"/>
<organism evidence="1 2">
    <name type="scientific">Trifolium medium</name>
    <dbReference type="NCBI Taxonomy" id="97028"/>
    <lineage>
        <taxon>Eukaryota</taxon>
        <taxon>Viridiplantae</taxon>
        <taxon>Streptophyta</taxon>
        <taxon>Embryophyta</taxon>
        <taxon>Tracheophyta</taxon>
        <taxon>Spermatophyta</taxon>
        <taxon>Magnoliopsida</taxon>
        <taxon>eudicotyledons</taxon>
        <taxon>Gunneridae</taxon>
        <taxon>Pentapetalae</taxon>
        <taxon>rosids</taxon>
        <taxon>fabids</taxon>
        <taxon>Fabales</taxon>
        <taxon>Fabaceae</taxon>
        <taxon>Papilionoideae</taxon>
        <taxon>50 kb inversion clade</taxon>
        <taxon>NPAAA clade</taxon>
        <taxon>Hologalegina</taxon>
        <taxon>IRL clade</taxon>
        <taxon>Trifolieae</taxon>
        <taxon>Trifolium</taxon>
    </lineage>
</organism>
<protein>
    <submittedName>
        <fullName evidence="1">Uncharacterized protein</fullName>
    </submittedName>
</protein>
<sequence>LVDLTEPGYSAQVAGMVGSDVTMQSV</sequence>
<comment type="caution">
    <text evidence="1">The sequence shown here is derived from an EMBL/GenBank/DDBJ whole genome shotgun (WGS) entry which is preliminary data.</text>
</comment>
<proteinExistence type="predicted"/>
<dbReference type="Proteomes" id="UP000265520">
    <property type="component" value="Unassembled WGS sequence"/>
</dbReference>
<dbReference type="EMBL" id="LXQA010031825">
    <property type="protein sequence ID" value="MCH96228.1"/>
    <property type="molecule type" value="Genomic_DNA"/>
</dbReference>
<evidence type="ECO:0000313" key="2">
    <source>
        <dbReference type="Proteomes" id="UP000265520"/>
    </source>
</evidence>
<evidence type="ECO:0000313" key="1">
    <source>
        <dbReference type="EMBL" id="MCH96228.1"/>
    </source>
</evidence>
<accession>A0A392NAZ7</accession>